<comment type="caution">
    <text evidence="5">The sequence shown here is derived from an EMBL/GenBank/DDBJ whole genome shotgun (WGS) entry which is preliminary data.</text>
</comment>
<dbReference type="GO" id="GO:0016491">
    <property type="term" value="F:oxidoreductase activity"/>
    <property type="evidence" value="ECO:0007669"/>
    <property type="project" value="UniProtKB-KW"/>
</dbReference>
<reference evidence="5 6" key="1">
    <citation type="submission" date="2019-03" db="EMBL/GenBank/DDBJ databases">
        <title>Genomic Encyclopedia of Archaeal and Bacterial Type Strains, Phase II (KMG-II): from individual species to whole genera.</title>
        <authorList>
            <person name="Goeker M."/>
        </authorList>
    </citation>
    <scope>NUCLEOTIDE SEQUENCE [LARGE SCALE GENOMIC DNA]</scope>
    <source>
        <strain evidence="5 6">ATCC 700618</strain>
    </source>
</reference>
<evidence type="ECO:0000313" key="5">
    <source>
        <dbReference type="EMBL" id="TDO19907.1"/>
    </source>
</evidence>
<evidence type="ECO:0000313" key="6">
    <source>
        <dbReference type="Proteomes" id="UP000295518"/>
    </source>
</evidence>
<dbReference type="SMART" id="SM00861">
    <property type="entry name" value="Transket_pyr"/>
    <property type="match status" value="1"/>
</dbReference>
<comment type="cofactor">
    <cofactor evidence="1">
        <name>thiamine diphosphate</name>
        <dbReference type="ChEBI" id="CHEBI:58937"/>
    </cofactor>
</comment>
<dbReference type="RefSeq" id="WP_094254709.1">
    <property type="nucleotide sequence ID" value="NZ_NNCE01000004.1"/>
</dbReference>
<dbReference type="InterPro" id="IPR033248">
    <property type="entry name" value="Transketolase_C"/>
</dbReference>
<dbReference type="FunFam" id="3.40.50.970:FF:000001">
    <property type="entry name" value="Pyruvate dehydrogenase E1 beta subunit"/>
    <property type="match status" value="1"/>
</dbReference>
<organism evidence="5 6">
    <name type="scientific">Mycoplasma testudineum</name>
    <dbReference type="NCBI Taxonomy" id="244584"/>
    <lineage>
        <taxon>Bacteria</taxon>
        <taxon>Bacillati</taxon>
        <taxon>Mycoplasmatota</taxon>
        <taxon>Mollicutes</taxon>
        <taxon>Mycoplasmataceae</taxon>
        <taxon>Mycoplasma</taxon>
    </lineage>
</organism>
<dbReference type="OrthoDB" id="8732661at2"/>
<dbReference type="AlphaFoldDB" id="A0A4R6IE56"/>
<dbReference type="Proteomes" id="UP000295518">
    <property type="component" value="Unassembled WGS sequence"/>
</dbReference>
<dbReference type="SUPFAM" id="SSF52518">
    <property type="entry name" value="Thiamin diphosphate-binding fold (THDP-binding)"/>
    <property type="match status" value="1"/>
</dbReference>
<dbReference type="InterPro" id="IPR009014">
    <property type="entry name" value="Transketo_C/PFOR_II"/>
</dbReference>
<evidence type="ECO:0000256" key="1">
    <source>
        <dbReference type="ARBA" id="ARBA00001964"/>
    </source>
</evidence>
<evidence type="ECO:0000259" key="4">
    <source>
        <dbReference type="SMART" id="SM00861"/>
    </source>
</evidence>
<evidence type="ECO:0000256" key="2">
    <source>
        <dbReference type="ARBA" id="ARBA00023002"/>
    </source>
</evidence>
<accession>A0A4R6IE56</accession>
<dbReference type="InterPro" id="IPR005475">
    <property type="entry name" value="Transketolase-like_Pyr-bd"/>
</dbReference>
<keyword evidence="5" id="KW-0670">Pyruvate</keyword>
<evidence type="ECO:0000256" key="3">
    <source>
        <dbReference type="ARBA" id="ARBA00023052"/>
    </source>
</evidence>
<dbReference type="EMBL" id="SNWN01000012">
    <property type="protein sequence ID" value="TDO19907.1"/>
    <property type="molecule type" value="Genomic_DNA"/>
</dbReference>
<keyword evidence="3" id="KW-0786">Thiamine pyrophosphate</keyword>
<gene>
    <name evidence="5" type="ORF">EI74_0547</name>
</gene>
<dbReference type="CDD" id="cd07036">
    <property type="entry name" value="TPP_PYR_E1-PDHc-beta_like"/>
    <property type="match status" value="1"/>
</dbReference>
<protein>
    <submittedName>
        <fullName evidence="5">Pyruvate dehydrogenase E1 component beta subunit</fullName>
    </submittedName>
</protein>
<keyword evidence="2" id="KW-0560">Oxidoreductase</keyword>
<name>A0A4R6IE56_9MOLU</name>
<dbReference type="Gene3D" id="3.40.50.970">
    <property type="match status" value="1"/>
</dbReference>
<sequence length="336" mass="37034">MAKRLMNNIEASNNAIDVMMAADRKIVLYGQDAGFEGGVFRATAGLQEKYGKDRVWDSPISEASQTGVAVGLGLYGYKAIAEIQFSGFSFPGFLQLFANAARYRNRSRSRYTVPMVYKMPVGGGVRALEHHSEALEALYAHIPGLKVVFPSNPEDTKGLMIAAIKDPDPVVFMEHKHLYRAFKQEVEEGIFEIEIGKAKKVSEGDDITIVAWGYMVHETIKALQEMAEKGIAPSAEIIDLRTISPWDKATILESVRKTGRLVVVTEEVKSFSVAAEIMATVADEAFDELRAPVTRVSGFDITVPLAKLEAYHTPNKDKIAAHIAKVMRDSSETYKG</sequence>
<feature type="domain" description="Transketolase-like pyrimidine-binding" evidence="4">
    <location>
        <begin position="6"/>
        <end position="181"/>
    </location>
</feature>
<proteinExistence type="predicted"/>
<keyword evidence="6" id="KW-1185">Reference proteome</keyword>
<dbReference type="PANTHER" id="PTHR43257:SF2">
    <property type="entry name" value="PYRUVATE DEHYDROGENASE E1 COMPONENT SUBUNIT BETA"/>
    <property type="match status" value="1"/>
</dbReference>
<dbReference type="Pfam" id="PF02779">
    <property type="entry name" value="Transket_pyr"/>
    <property type="match status" value="1"/>
</dbReference>
<dbReference type="SUPFAM" id="SSF52922">
    <property type="entry name" value="TK C-terminal domain-like"/>
    <property type="match status" value="1"/>
</dbReference>
<dbReference type="InterPro" id="IPR029061">
    <property type="entry name" value="THDP-binding"/>
</dbReference>
<dbReference type="FunFam" id="3.40.50.920:FF:000001">
    <property type="entry name" value="Pyruvate dehydrogenase E1 beta subunit"/>
    <property type="match status" value="1"/>
</dbReference>
<dbReference type="Pfam" id="PF02780">
    <property type="entry name" value="Transketolase_C"/>
    <property type="match status" value="1"/>
</dbReference>
<dbReference type="Gene3D" id="3.40.50.920">
    <property type="match status" value="1"/>
</dbReference>
<dbReference type="PANTHER" id="PTHR43257">
    <property type="entry name" value="PYRUVATE DEHYDROGENASE E1 COMPONENT BETA SUBUNIT"/>
    <property type="match status" value="1"/>
</dbReference>